<evidence type="ECO:0000313" key="2">
    <source>
        <dbReference type="EMBL" id="ELK23721.1"/>
    </source>
</evidence>
<evidence type="ECO:0000256" key="1">
    <source>
        <dbReference type="SAM" id="MobiDB-lite"/>
    </source>
</evidence>
<organism evidence="2 3">
    <name type="scientific">Myotis davidii</name>
    <name type="common">David's myotis</name>
    <dbReference type="NCBI Taxonomy" id="225400"/>
    <lineage>
        <taxon>Eukaryota</taxon>
        <taxon>Metazoa</taxon>
        <taxon>Chordata</taxon>
        <taxon>Craniata</taxon>
        <taxon>Vertebrata</taxon>
        <taxon>Euteleostomi</taxon>
        <taxon>Mammalia</taxon>
        <taxon>Eutheria</taxon>
        <taxon>Laurasiatheria</taxon>
        <taxon>Chiroptera</taxon>
        <taxon>Yangochiroptera</taxon>
        <taxon>Vespertilionidae</taxon>
        <taxon>Myotis</taxon>
    </lineage>
</organism>
<proteinExistence type="predicted"/>
<reference evidence="3" key="1">
    <citation type="journal article" date="2013" name="Science">
        <title>Comparative analysis of bat genomes provides insight into the evolution of flight and immunity.</title>
        <authorList>
            <person name="Zhang G."/>
            <person name="Cowled C."/>
            <person name="Shi Z."/>
            <person name="Huang Z."/>
            <person name="Bishop-Lilly K.A."/>
            <person name="Fang X."/>
            <person name="Wynne J.W."/>
            <person name="Xiong Z."/>
            <person name="Baker M.L."/>
            <person name="Zhao W."/>
            <person name="Tachedjian M."/>
            <person name="Zhu Y."/>
            <person name="Zhou P."/>
            <person name="Jiang X."/>
            <person name="Ng J."/>
            <person name="Yang L."/>
            <person name="Wu L."/>
            <person name="Xiao J."/>
            <person name="Feng Y."/>
            <person name="Chen Y."/>
            <person name="Sun X."/>
            <person name="Zhang Y."/>
            <person name="Marsh G.A."/>
            <person name="Crameri G."/>
            <person name="Broder C.C."/>
            <person name="Frey K.G."/>
            <person name="Wang L.F."/>
            <person name="Wang J."/>
        </authorList>
    </citation>
    <scope>NUCLEOTIDE SEQUENCE [LARGE SCALE GENOMIC DNA]</scope>
</reference>
<gene>
    <name evidence="2" type="ORF">MDA_GLEAN10012469</name>
</gene>
<dbReference type="GO" id="GO:0005840">
    <property type="term" value="C:ribosome"/>
    <property type="evidence" value="ECO:0007669"/>
    <property type="project" value="UniProtKB-KW"/>
</dbReference>
<name>L5LCW1_MYODS</name>
<dbReference type="Proteomes" id="UP000010556">
    <property type="component" value="Unassembled WGS sequence"/>
</dbReference>
<keyword evidence="3" id="KW-1185">Reference proteome</keyword>
<protein>
    <submittedName>
        <fullName evidence="2">60S ribosomal protein L4</fullName>
    </submittedName>
</protein>
<keyword evidence="2" id="KW-0689">Ribosomal protein</keyword>
<feature type="region of interest" description="Disordered" evidence="1">
    <location>
        <begin position="48"/>
        <end position="75"/>
    </location>
</feature>
<keyword evidence="2" id="KW-0687">Ribonucleoprotein</keyword>
<dbReference type="AlphaFoldDB" id="L5LCW1"/>
<dbReference type="EMBL" id="KB113185">
    <property type="protein sequence ID" value="ELK23721.1"/>
    <property type="molecule type" value="Genomic_DNA"/>
</dbReference>
<feature type="compositionally biased region" description="Basic and acidic residues" evidence="1">
    <location>
        <begin position="55"/>
        <end position="75"/>
    </location>
</feature>
<sequence>MDKTAAVAAAVLEVKLDQKEVPGKTPVVGKKGKRAVGIMKQKFWVGKKATATKKPAAEKKSTEKKPTTEEKTLVA</sequence>
<accession>L5LCW1</accession>
<evidence type="ECO:0000313" key="3">
    <source>
        <dbReference type="Proteomes" id="UP000010556"/>
    </source>
</evidence>